<dbReference type="Pfam" id="PF14008">
    <property type="entry name" value="Metallophos_C"/>
    <property type="match status" value="1"/>
</dbReference>
<dbReference type="CDD" id="cd00839">
    <property type="entry name" value="MPP_PAPs"/>
    <property type="match status" value="1"/>
</dbReference>
<dbReference type="InterPro" id="IPR029052">
    <property type="entry name" value="Metallo-depent_PP-like"/>
</dbReference>
<evidence type="ECO:0000256" key="5">
    <source>
        <dbReference type="RuleBase" id="RU361203"/>
    </source>
</evidence>
<gene>
    <name evidence="9" type="ORF">CSSPJE1EN1_LOCUS4358</name>
</gene>
<keyword evidence="3 5" id="KW-0378">Hydrolase</keyword>
<name>A0ABP0VZS0_9BRYO</name>
<dbReference type="PANTHER" id="PTHR22953">
    <property type="entry name" value="ACID PHOSPHATASE RELATED"/>
    <property type="match status" value="1"/>
</dbReference>
<accession>A0ABP0VZS0</accession>
<evidence type="ECO:0000259" key="7">
    <source>
        <dbReference type="Pfam" id="PF14008"/>
    </source>
</evidence>
<dbReference type="InterPro" id="IPR015914">
    <property type="entry name" value="PAPs_N"/>
</dbReference>
<dbReference type="PANTHER" id="PTHR22953:SF86">
    <property type="entry name" value="PURPLE ACID PHOSPHATASE 10"/>
    <property type="match status" value="1"/>
</dbReference>
<keyword evidence="4" id="KW-0325">Glycoprotein</keyword>
<dbReference type="Pfam" id="PF00149">
    <property type="entry name" value="Metallophos"/>
    <property type="match status" value="1"/>
</dbReference>
<dbReference type="InterPro" id="IPR008963">
    <property type="entry name" value="Purple_acid_Pase-like_N"/>
</dbReference>
<dbReference type="InterPro" id="IPR041792">
    <property type="entry name" value="MPP_PAP"/>
</dbReference>
<dbReference type="Gene3D" id="3.60.21.10">
    <property type="match status" value="1"/>
</dbReference>
<keyword evidence="2" id="KW-0732">Signal</keyword>
<dbReference type="EMBL" id="OZ020107">
    <property type="protein sequence ID" value="CAK9258880.1"/>
    <property type="molecule type" value="Genomic_DNA"/>
</dbReference>
<dbReference type="Proteomes" id="UP001497444">
    <property type="component" value="Chromosome 12"/>
</dbReference>
<evidence type="ECO:0000259" key="8">
    <source>
        <dbReference type="Pfam" id="PF16656"/>
    </source>
</evidence>
<dbReference type="InterPro" id="IPR039331">
    <property type="entry name" value="PAPs-like"/>
</dbReference>
<dbReference type="Gene3D" id="2.60.40.380">
    <property type="entry name" value="Purple acid phosphatase-like, N-terminal"/>
    <property type="match status" value="1"/>
</dbReference>
<evidence type="ECO:0000259" key="6">
    <source>
        <dbReference type="Pfam" id="PF00149"/>
    </source>
</evidence>
<evidence type="ECO:0000256" key="3">
    <source>
        <dbReference type="ARBA" id="ARBA00022801"/>
    </source>
</evidence>
<organism evidence="9 10">
    <name type="scientific">Sphagnum jensenii</name>
    <dbReference type="NCBI Taxonomy" id="128206"/>
    <lineage>
        <taxon>Eukaryota</taxon>
        <taxon>Viridiplantae</taxon>
        <taxon>Streptophyta</taxon>
        <taxon>Embryophyta</taxon>
        <taxon>Bryophyta</taxon>
        <taxon>Sphagnophytina</taxon>
        <taxon>Sphagnopsida</taxon>
        <taxon>Sphagnales</taxon>
        <taxon>Sphagnaceae</taxon>
        <taxon>Sphagnum</taxon>
    </lineage>
</organism>
<feature type="non-terminal residue" evidence="9">
    <location>
        <position position="1"/>
    </location>
</feature>
<evidence type="ECO:0000256" key="2">
    <source>
        <dbReference type="ARBA" id="ARBA00022729"/>
    </source>
</evidence>
<feature type="domain" description="Purple acid phosphatase C-terminal" evidence="7">
    <location>
        <begin position="333"/>
        <end position="393"/>
    </location>
</feature>
<dbReference type="EC" id="3.1.3.2" evidence="5"/>
<feature type="domain" description="Calcineurin-like phosphoesterase" evidence="6">
    <location>
        <begin position="137"/>
        <end position="310"/>
    </location>
</feature>
<evidence type="ECO:0000313" key="9">
    <source>
        <dbReference type="EMBL" id="CAK9258880.1"/>
    </source>
</evidence>
<dbReference type="SUPFAM" id="SSF56300">
    <property type="entry name" value="Metallo-dependent phosphatases"/>
    <property type="match status" value="1"/>
</dbReference>
<proteinExistence type="inferred from homology"/>
<reference evidence="9" key="1">
    <citation type="submission" date="2024-02" db="EMBL/GenBank/DDBJ databases">
        <authorList>
            <consortium name="ELIXIR-Norway"/>
            <consortium name="Elixir Norway"/>
        </authorList>
    </citation>
    <scope>NUCLEOTIDE SEQUENCE</scope>
</reference>
<keyword evidence="10" id="KW-1185">Reference proteome</keyword>
<sequence length="403" mass="46086">MNEGSGRTSQYMRKTSASIEIPYTDRLVTAPPGENAPQQVHITQGDLVGKAVIVSWVTVQQSAPKVWYGIKQGDYSRVKEGQTTRYKFYNYTSGFIHRVTLNSLQYNTKYYYKIGDVTVREFWFLTPPEIGRDVAYTFGLIGDLGQTYDSVTTLQHYLQSSGQCLLYVGDLSYADTYPFDYQVRWDTWSRLIEGSAAYQPWIWTSGNHDIEFLPQVGEIKPFKSFKHRFPIPYPASNSTSPLWYSIKRGSAHIIVLSSYSAYENFTPQWGWLQTEFSTVNRNITPWLIVLLHCPWYNSNAANYMQGESMRYPVSNILYNITNGLCIPQLNPQAPTYIVIGDGGNREGLASTFTEPQPNYSAYREASFGHGLFDIKNRTHAIWTWHRNQDGEVVVADSAILYNK</sequence>
<evidence type="ECO:0000313" key="10">
    <source>
        <dbReference type="Proteomes" id="UP001497444"/>
    </source>
</evidence>
<comment type="catalytic activity">
    <reaction evidence="5">
        <text>a phosphate monoester + H2O = an alcohol + phosphate</text>
        <dbReference type="Rhea" id="RHEA:15017"/>
        <dbReference type="ChEBI" id="CHEBI:15377"/>
        <dbReference type="ChEBI" id="CHEBI:30879"/>
        <dbReference type="ChEBI" id="CHEBI:43474"/>
        <dbReference type="ChEBI" id="CHEBI:67140"/>
        <dbReference type="EC" id="3.1.3.2"/>
    </reaction>
</comment>
<comment type="similarity">
    <text evidence="1 5">Belongs to the metallophosphoesterase superfamily. Purple acid phosphatase family.</text>
</comment>
<dbReference type="Pfam" id="PF16656">
    <property type="entry name" value="Pur_ac_phosph_N"/>
    <property type="match status" value="1"/>
</dbReference>
<evidence type="ECO:0000256" key="4">
    <source>
        <dbReference type="ARBA" id="ARBA00023180"/>
    </source>
</evidence>
<evidence type="ECO:0000256" key="1">
    <source>
        <dbReference type="ARBA" id="ARBA00008723"/>
    </source>
</evidence>
<dbReference type="InterPro" id="IPR004843">
    <property type="entry name" value="Calcineurin-like_PHP"/>
</dbReference>
<dbReference type="InterPro" id="IPR025733">
    <property type="entry name" value="PAPs_C"/>
</dbReference>
<dbReference type="SUPFAM" id="SSF49363">
    <property type="entry name" value="Purple acid phosphatase, N-terminal domain"/>
    <property type="match status" value="1"/>
</dbReference>
<feature type="domain" description="Purple acid phosphatase N-terminal" evidence="8">
    <location>
        <begin position="37"/>
        <end position="119"/>
    </location>
</feature>
<protein>
    <recommendedName>
        <fullName evidence="5">Purple acid phosphatase</fullName>
        <ecNumber evidence="5">3.1.3.2</ecNumber>
    </recommendedName>
</protein>